<sequence>MKFFNWKKKPHYIGTVQPTDDNYAVVIQKAERDAISANSLKAESLSKSYHKKDIAYASQIKALGSLDFGEGYVPKYTKTDMKNDLRVVLRKSANNIMINSIIVLRGNQAAAFAMPARLKDDGIGFEVHLKDRSATPNKNDIKRMHDIEDFIWNAGDKQDPSYNFRTWIRQTIRDTFIYDQANSELTYKGGSGSQLLKFRAIDAGSVFFAADPKTGMPASDKTNDTYFVQLEDQRIVSEFKQDELTFNSMNPRTDVRHFRYGLSPVETSLNEIQYFEMTETFNAKYFSQGGTTMGALMIKAGADQQSETSLEEFRRDMSSRFSGTQGSWKIPVFSADDAKYINMNQSSRDMEFEKWLNFLINVISSNFGVDPQEINFPNRGGATGSKGNSLQEASKKEGAQLSQAKGLDPLLSFIEDIINTNIIPKLDDRYIFSFKGDSISRDIQLLEKTKAEVSVKKTLNEVRQEDNLPEIPGGDIPLNAVIVQRLGQIQQQKMLEQQQQQATTDDVDNATNNMADTGAEVAQGMDGTETAAVKNDVVGKDGQVKSETNMNAAKQGGKDN</sequence>
<dbReference type="EMBL" id="JAWCTQ010000016">
    <property type="protein sequence ID" value="MDT9683371.1"/>
    <property type="molecule type" value="Genomic_DNA"/>
</dbReference>
<accession>A0ABU3QKT7</accession>
<dbReference type="InterPro" id="IPR006944">
    <property type="entry name" value="Phage/GTA_portal"/>
</dbReference>
<reference evidence="2 3" key="1">
    <citation type="submission" date="2023-09" db="EMBL/GenBank/DDBJ databases">
        <title>Streptomyces sp. nov.: A antagonism against Alternaria gaisen Producing Streptochlin, Isolated from Tamarix root soil.</title>
        <authorList>
            <person name="Chen Y."/>
        </authorList>
    </citation>
    <scope>NUCLEOTIDE SEQUENCE [LARGE SCALE GENOMIC DNA]</scope>
    <source>
        <strain evidence="2 3">TRM76323</strain>
    </source>
</reference>
<protein>
    <submittedName>
        <fullName evidence="2">Phage portal protein</fullName>
    </submittedName>
</protein>
<organism evidence="2 3">
    <name type="scientific">Streptomyces tamarix</name>
    <dbReference type="NCBI Taxonomy" id="3078565"/>
    <lineage>
        <taxon>Bacteria</taxon>
        <taxon>Bacillati</taxon>
        <taxon>Actinomycetota</taxon>
        <taxon>Actinomycetes</taxon>
        <taxon>Kitasatosporales</taxon>
        <taxon>Streptomycetaceae</taxon>
        <taxon>Streptomyces</taxon>
    </lineage>
</organism>
<feature type="region of interest" description="Disordered" evidence="1">
    <location>
        <begin position="521"/>
        <end position="560"/>
    </location>
</feature>
<name>A0ABU3QKT7_9ACTN</name>
<gene>
    <name evidence="2" type="ORF">RND61_15000</name>
</gene>
<proteinExistence type="predicted"/>
<evidence type="ECO:0000313" key="2">
    <source>
        <dbReference type="EMBL" id="MDT9683371.1"/>
    </source>
</evidence>
<feature type="region of interest" description="Disordered" evidence="1">
    <location>
        <begin position="377"/>
        <end position="397"/>
    </location>
</feature>
<keyword evidence="3" id="KW-1185">Reference proteome</keyword>
<evidence type="ECO:0000313" key="3">
    <source>
        <dbReference type="Proteomes" id="UP001250181"/>
    </source>
</evidence>
<evidence type="ECO:0000256" key="1">
    <source>
        <dbReference type="SAM" id="MobiDB-lite"/>
    </source>
</evidence>
<dbReference type="RefSeq" id="WP_315878445.1">
    <property type="nucleotide sequence ID" value="NZ_JAWCTQ010000016.1"/>
</dbReference>
<dbReference type="Proteomes" id="UP001250181">
    <property type="component" value="Unassembled WGS sequence"/>
</dbReference>
<comment type="caution">
    <text evidence="2">The sequence shown here is derived from an EMBL/GenBank/DDBJ whole genome shotgun (WGS) entry which is preliminary data.</text>
</comment>
<dbReference type="Pfam" id="PF04860">
    <property type="entry name" value="Phage_portal"/>
    <property type="match status" value="1"/>
</dbReference>